<evidence type="ECO:0000256" key="1">
    <source>
        <dbReference type="SAM" id="Phobius"/>
    </source>
</evidence>
<keyword evidence="1" id="KW-1133">Transmembrane helix</keyword>
<evidence type="ECO:0000313" key="3">
    <source>
        <dbReference type="Proteomes" id="UP000030687"/>
    </source>
</evidence>
<evidence type="ECO:0000313" key="2">
    <source>
        <dbReference type="EMBL" id="ESR33657.1"/>
    </source>
</evidence>
<keyword evidence="1" id="KW-0472">Membrane</keyword>
<dbReference type="Proteomes" id="UP000030687">
    <property type="component" value="Unassembled WGS sequence"/>
</dbReference>
<feature type="transmembrane region" description="Helical" evidence="1">
    <location>
        <begin position="20"/>
        <end position="44"/>
    </location>
</feature>
<keyword evidence="1" id="KW-0812">Transmembrane</keyword>
<organism evidence="2 3">
    <name type="scientific">Citrus clementina</name>
    <name type="common">Clementine</name>
    <name type="synonym">Citrus deliciosa x Citrus sinensis</name>
    <dbReference type="NCBI Taxonomy" id="85681"/>
    <lineage>
        <taxon>Eukaryota</taxon>
        <taxon>Viridiplantae</taxon>
        <taxon>Streptophyta</taxon>
        <taxon>Embryophyta</taxon>
        <taxon>Tracheophyta</taxon>
        <taxon>Spermatophyta</taxon>
        <taxon>Magnoliopsida</taxon>
        <taxon>eudicotyledons</taxon>
        <taxon>Gunneridae</taxon>
        <taxon>Pentapetalae</taxon>
        <taxon>rosids</taxon>
        <taxon>malvids</taxon>
        <taxon>Sapindales</taxon>
        <taxon>Rutaceae</taxon>
        <taxon>Aurantioideae</taxon>
        <taxon>Citrus</taxon>
    </lineage>
</organism>
<name>V4S0C1_CITCL</name>
<keyword evidence="3" id="KW-1185">Reference proteome</keyword>
<gene>
    <name evidence="2" type="ORF">CICLE_v10006351mg</name>
</gene>
<dbReference type="InParanoid" id="V4S0C1"/>
<dbReference type="AlphaFoldDB" id="V4S0C1"/>
<reference evidence="2 3" key="1">
    <citation type="submission" date="2013-10" db="EMBL/GenBank/DDBJ databases">
        <authorList>
            <consortium name="International Citrus Genome Consortium"/>
            <person name="Jenkins J."/>
            <person name="Schmutz J."/>
            <person name="Prochnik S."/>
            <person name="Rokhsar D."/>
            <person name="Gmitter F."/>
            <person name="Ollitrault P."/>
            <person name="Machado M."/>
            <person name="Talon M."/>
            <person name="Wincker P."/>
            <person name="Jaillon O."/>
            <person name="Morgante M."/>
        </authorList>
    </citation>
    <scope>NUCLEOTIDE SEQUENCE</scope>
    <source>
        <strain evidence="3">cv. Clemenules</strain>
    </source>
</reference>
<sequence length="79" mass="8603">MCGLQTHHSVLYSPSLTTQLLSLFCLCSLTLLVGFGVSCGLSLAQIRRHCSLNKVISRSAIALFSEMVAKGFKFHNVCN</sequence>
<proteinExistence type="predicted"/>
<dbReference type="Gramene" id="ESR33657">
    <property type="protein sequence ID" value="ESR33657"/>
    <property type="gene ID" value="CICLE_v10006351mg"/>
</dbReference>
<protein>
    <submittedName>
        <fullName evidence="2">Uncharacterized protein</fullName>
    </submittedName>
</protein>
<dbReference type="EMBL" id="KI537036">
    <property type="protein sequence ID" value="ESR33657.1"/>
    <property type="molecule type" value="Genomic_DNA"/>
</dbReference>
<dbReference type="KEGG" id="cic:CICLE_v10006351mg"/>
<accession>V4S0C1</accession>